<dbReference type="Gene3D" id="6.10.140.2220">
    <property type="match status" value="1"/>
</dbReference>
<dbReference type="Proteomes" id="UP000176998">
    <property type="component" value="Unassembled WGS sequence"/>
</dbReference>
<dbReference type="AlphaFoldDB" id="A0A1G4BHS3"/>
<dbReference type="SUPFAM" id="SSF144232">
    <property type="entry name" value="HIT/MYND zinc finger-like"/>
    <property type="match status" value="1"/>
</dbReference>
<evidence type="ECO:0000256" key="1">
    <source>
        <dbReference type="SAM" id="MobiDB-lite"/>
    </source>
</evidence>
<proteinExistence type="predicted"/>
<name>A0A1G4BHS3_9PEZI</name>
<accession>A0A1G4BHS3</accession>
<feature type="region of interest" description="Disordered" evidence="1">
    <location>
        <begin position="1"/>
        <end position="24"/>
    </location>
</feature>
<evidence type="ECO:0000313" key="2">
    <source>
        <dbReference type="EMBL" id="OHF00827.1"/>
    </source>
</evidence>
<reference evidence="2 3" key="1">
    <citation type="submission" date="2016-09" db="EMBL/GenBank/DDBJ databases">
        <authorList>
            <person name="Capua I."/>
            <person name="De Benedictis P."/>
            <person name="Joannis T."/>
            <person name="Lombin L.H."/>
            <person name="Cattoli G."/>
        </authorList>
    </citation>
    <scope>NUCLEOTIDE SEQUENCE [LARGE SCALE GENOMIC DNA]</scope>
    <source>
        <strain evidence="2 3">IMI 309357</strain>
    </source>
</reference>
<dbReference type="STRING" id="1209926.A0A1G4BHS3"/>
<protein>
    <submittedName>
        <fullName evidence="2">MYND finger</fullName>
    </submittedName>
</protein>
<evidence type="ECO:0000313" key="3">
    <source>
        <dbReference type="Proteomes" id="UP000176998"/>
    </source>
</evidence>
<keyword evidence="3" id="KW-1185">Reference proteome</keyword>
<dbReference type="GeneID" id="34557060"/>
<organism evidence="2 3">
    <name type="scientific">Colletotrichum orchidophilum</name>
    <dbReference type="NCBI Taxonomy" id="1209926"/>
    <lineage>
        <taxon>Eukaryota</taxon>
        <taxon>Fungi</taxon>
        <taxon>Dikarya</taxon>
        <taxon>Ascomycota</taxon>
        <taxon>Pezizomycotina</taxon>
        <taxon>Sordariomycetes</taxon>
        <taxon>Hypocreomycetidae</taxon>
        <taxon>Glomerellales</taxon>
        <taxon>Glomerellaceae</taxon>
        <taxon>Colletotrichum</taxon>
    </lineage>
</organism>
<dbReference type="EMBL" id="MJBS01000024">
    <property type="protein sequence ID" value="OHF00827.1"/>
    <property type="molecule type" value="Genomic_DNA"/>
</dbReference>
<dbReference type="RefSeq" id="XP_022477969.1">
    <property type="nucleotide sequence ID" value="XM_022615550.1"/>
</dbReference>
<dbReference type="OrthoDB" id="432970at2759"/>
<gene>
    <name evidence="2" type="ORF">CORC01_03901</name>
</gene>
<sequence>MSTARLQATPLASSSGAGSGAGRKQPESLCYQLATPANGPEEMADLLDPVVTKSKKKEPAGGIVVVTILNTSSSGCLFPLACLVHFFTSFIPRPIISFLQSDSCLEKSVKAILMEAETSAQGLFQGLKHGFYPSTGRNHLLRLLNVSGSSCKRNKNTPDAGRRGLPELDYILFQEGLPSYFERTERYDILPGDPVDYLFAALPLIEEDDAGFKGHEKSADYDRRFALAVWPYANSDVEEIIAKSKDKCASDYWWAARFAFSLWNRSDLSIRCAFTQLLGEIAASRYVEMDEKPPAIKPNHNHSAADVSPCPGTAYVQKHRWLKYTRWVYRGRKDEDADIKLRQNSKCDLGELLGKDECVVCGHRRQEPRSSTKKKPMLYCSGCYVEWFPHLRRNYCGPQCQKKDWKKHFAECQRRKHFIRAVFILKGIAEKFMATTFSGQAVDIAPTEPCGNKSIDVDRAGVPRTTITPAAYAVGPWIGEQVFPLGQSFLAEKSQEDRERALAWDAGDNIYYHLQLVIRQIISPLCDNVVEMQMFVRNANTVTSFASDRCREGPIIHTSKGKDPMFWPHPVLNCRLKGSDDLFIIDLLGAKFGFADVILPGEPWVKARLAYCVSSTVLKNMKPHWYPREQEGLISCRDEVAYLWKECIKTYISSKWPNIQGPFALSHLKEQLFRERTHSVMLYSDVIFKEATDRIRDEGIYRQFLVHDPNPYSHEFRIGVTDSQEECDLYKEIWMDRRAYDIIIKNKLSEQNQLLPPGSETLRLTALWVDRLRKYGEKNRFDSVKLLGPCIAKHYNIRAAHSSEEDREVSTAWLMHHGISKSAADKFFEQCKAIVSECINSGATTPELMLAQMAMPGGFSEYTKNMSMEDARDFASIGAFLNSHNAMKAMSQMKTEILKRVNDRG</sequence>
<comment type="caution">
    <text evidence="2">The sequence shown here is derived from an EMBL/GenBank/DDBJ whole genome shotgun (WGS) entry which is preliminary data.</text>
</comment>